<gene>
    <name evidence="1" type="ORF">GTA08_BOTSDO05399</name>
</gene>
<accession>A0A8H4IW06</accession>
<comment type="caution">
    <text evidence="1">The sequence shown here is derived from an EMBL/GenBank/DDBJ whole genome shotgun (WGS) entry which is preliminary data.</text>
</comment>
<sequence>MLTHTLPPDQILISSDANSLISIGDAVLQRMVAKGSVPASFRVTELRLFRELLDMWEMEHFGNEETTLGSATPAEGGPTVSDANKNDLATGSLETFAMGGSMYQVDTDSMAHFLSQDDLAMLAESLDFGGIAGDGERGMDERWLWDL</sequence>
<protein>
    <submittedName>
        <fullName evidence="1">Uncharacterized protein</fullName>
    </submittedName>
</protein>
<name>A0A8H4IW06_9PEZI</name>
<dbReference type="AlphaFoldDB" id="A0A8H4IW06"/>
<dbReference type="EMBL" id="WWBZ02000033">
    <property type="protein sequence ID" value="KAF4306153.1"/>
    <property type="molecule type" value="Genomic_DNA"/>
</dbReference>
<evidence type="ECO:0000313" key="1">
    <source>
        <dbReference type="EMBL" id="KAF4306153.1"/>
    </source>
</evidence>
<keyword evidence="2" id="KW-1185">Reference proteome</keyword>
<evidence type="ECO:0000313" key="2">
    <source>
        <dbReference type="Proteomes" id="UP000572817"/>
    </source>
</evidence>
<proteinExistence type="predicted"/>
<reference evidence="1" key="1">
    <citation type="submission" date="2020-04" db="EMBL/GenBank/DDBJ databases">
        <title>Genome Assembly and Annotation of Botryosphaeria dothidea sdau 11-99, a Latent Pathogen of Apple Fruit Ring Rot in China.</title>
        <authorList>
            <person name="Yu C."/>
            <person name="Diao Y."/>
            <person name="Lu Q."/>
            <person name="Zhao J."/>
            <person name="Cui S."/>
            <person name="Peng C."/>
            <person name="He B."/>
            <person name="Liu H."/>
        </authorList>
    </citation>
    <scope>NUCLEOTIDE SEQUENCE [LARGE SCALE GENOMIC DNA]</scope>
    <source>
        <strain evidence="1">Sdau11-99</strain>
    </source>
</reference>
<organism evidence="1 2">
    <name type="scientific">Botryosphaeria dothidea</name>
    <dbReference type="NCBI Taxonomy" id="55169"/>
    <lineage>
        <taxon>Eukaryota</taxon>
        <taxon>Fungi</taxon>
        <taxon>Dikarya</taxon>
        <taxon>Ascomycota</taxon>
        <taxon>Pezizomycotina</taxon>
        <taxon>Dothideomycetes</taxon>
        <taxon>Dothideomycetes incertae sedis</taxon>
        <taxon>Botryosphaeriales</taxon>
        <taxon>Botryosphaeriaceae</taxon>
        <taxon>Botryosphaeria</taxon>
    </lineage>
</organism>
<dbReference type="Proteomes" id="UP000572817">
    <property type="component" value="Unassembled WGS sequence"/>
</dbReference>